<evidence type="ECO:0000256" key="2">
    <source>
        <dbReference type="ARBA" id="ARBA00022827"/>
    </source>
</evidence>
<accession>A0A0D2LCW2</accession>
<dbReference type="SUPFAM" id="SSF54373">
    <property type="entry name" value="FAD-linked reductases, C-terminal domain"/>
    <property type="match status" value="1"/>
</dbReference>
<dbReference type="InterPro" id="IPR036188">
    <property type="entry name" value="FAD/NAD-bd_sf"/>
</dbReference>
<dbReference type="GO" id="GO:0044550">
    <property type="term" value="P:secondary metabolite biosynthetic process"/>
    <property type="evidence" value="ECO:0007669"/>
    <property type="project" value="TreeGrafter"/>
</dbReference>
<evidence type="ECO:0000313" key="5">
    <source>
        <dbReference type="EMBL" id="KJA25142.1"/>
    </source>
</evidence>
<dbReference type="EMBL" id="KN817533">
    <property type="protein sequence ID" value="KJA25142.1"/>
    <property type="molecule type" value="Genomic_DNA"/>
</dbReference>
<gene>
    <name evidence="5" type="ORF">HYPSUDRAFT_200039</name>
</gene>
<proteinExistence type="predicted"/>
<dbReference type="PRINTS" id="PR00420">
    <property type="entry name" value="RNGMNOXGNASE"/>
</dbReference>
<dbReference type="Pfam" id="PF01494">
    <property type="entry name" value="FAD_binding_3"/>
    <property type="match status" value="1"/>
</dbReference>
<name>A0A0D2LCW2_HYPSF</name>
<dbReference type="PANTHER" id="PTHR46720">
    <property type="entry name" value="HYDROXYLASE, PUTATIVE (AFU_ORTHOLOGUE AFUA_3G01460)-RELATED"/>
    <property type="match status" value="1"/>
</dbReference>
<evidence type="ECO:0000256" key="1">
    <source>
        <dbReference type="ARBA" id="ARBA00022630"/>
    </source>
</evidence>
<sequence length="433" mass="47010">MPETNQKDFTIAIVGGGMCGLACAIGLARAGIKVKVFEAAAKFDEIGAGVGLGPNAVRALKGLGILEHVLKAINIKDSVAQANFRFVQGSGNHEILFEIPDVESEGGTDVDNKGLAIYRPTFLAAIVPLIDPDTVSFSKHLTSITQLESGQYCLAFADGTTHNADLVIGADGIRSIVRDAVVDVADPNKDRLVFANRYIYRGMISVEALKAVGVTQDISSQPLAWLGFGKMMVTYPIKDQTMLNVAATLNTHEFGAPLSPAKPRPWVEDVNQKEMLDAYQDSWGSTATAILRQMTQPSRWTLHTVYPPLDAFVKDRIVLIGDAAHAMVPYLGAGVGQGFEDTYALCRILAHDKVTKDSLNAALALYDSLRRPRANMVLEQSLNAADVMQSLGPGGHDVEECRRRLKEVYGSDWHHDLWHYDLESAVSSALETF</sequence>
<keyword evidence="1" id="KW-0285">Flavoprotein</keyword>
<evidence type="ECO:0000259" key="4">
    <source>
        <dbReference type="Pfam" id="PF01494"/>
    </source>
</evidence>
<keyword evidence="2" id="KW-0274">FAD</keyword>
<dbReference type="GO" id="GO:0071949">
    <property type="term" value="F:FAD binding"/>
    <property type="evidence" value="ECO:0007669"/>
    <property type="project" value="InterPro"/>
</dbReference>
<reference evidence="6" key="1">
    <citation type="submission" date="2014-04" db="EMBL/GenBank/DDBJ databases">
        <title>Evolutionary Origins and Diversification of the Mycorrhizal Mutualists.</title>
        <authorList>
            <consortium name="DOE Joint Genome Institute"/>
            <consortium name="Mycorrhizal Genomics Consortium"/>
            <person name="Kohler A."/>
            <person name="Kuo A."/>
            <person name="Nagy L.G."/>
            <person name="Floudas D."/>
            <person name="Copeland A."/>
            <person name="Barry K.W."/>
            <person name="Cichocki N."/>
            <person name="Veneault-Fourrey C."/>
            <person name="LaButti K."/>
            <person name="Lindquist E.A."/>
            <person name="Lipzen A."/>
            <person name="Lundell T."/>
            <person name="Morin E."/>
            <person name="Murat C."/>
            <person name="Riley R."/>
            <person name="Ohm R."/>
            <person name="Sun H."/>
            <person name="Tunlid A."/>
            <person name="Henrissat B."/>
            <person name="Grigoriev I.V."/>
            <person name="Hibbett D.S."/>
            <person name="Martin F."/>
        </authorList>
    </citation>
    <scope>NUCLEOTIDE SEQUENCE [LARGE SCALE GENOMIC DNA]</scope>
    <source>
        <strain evidence="6">FD-334 SS-4</strain>
    </source>
</reference>
<dbReference type="SUPFAM" id="SSF51905">
    <property type="entry name" value="FAD/NAD(P)-binding domain"/>
    <property type="match status" value="1"/>
</dbReference>
<dbReference type="AlphaFoldDB" id="A0A0D2LCW2"/>
<protein>
    <recommendedName>
        <fullName evidence="4">FAD-binding domain-containing protein</fullName>
    </recommendedName>
</protein>
<dbReference type="InterPro" id="IPR002938">
    <property type="entry name" value="FAD-bd"/>
</dbReference>
<dbReference type="OrthoDB" id="417877at2759"/>
<organism evidence="5 6">
    <name type="scientific">Hypholoma sublateritium (strain FD-334 SS-4)</name>
    <dbReference type="NCBI Taxonomy" id="945553"/>
    <lineage>
        <taxon>Eukaryota</taxon>
        <taxon>Fungi</taxon>
        <taxon>Dikarya</taxon>
        <taxon>Basidiomycota</taxon>
        <taxon>Agaricomycotina</taxon>
        <taxon>Agaricomycetes</taxon>
        <taxon>Agaricomycetidae</taxon>
        <taxon>Agaricales</taxon>
        <taxon>Agaricineae</taxon>
        <taxon>Strophariaceae</taxon>
        <taxon>Hypholoma</taxon>
    </lineage>
</organism>
<dbReference type="STRING" id="945553.A0A0D2LCW2"/>
<dbReference type="GO" id="GO:0016491">
    <property type="term" value="F:oxidoreductase activity"/>
    <property type="evidence" value="ECO:0007669"/>
    <property type="project" value="UniProtKB-KW"/>
</dbReference>
<dbReference type="Proteomes" id="UP000054270">
    <property type="component" value="Unassembled WGS sequence"/>
</dbReference>
<dbReference type="OMA" id="LDRPTSW"/>
<keyword evidence="3" id="KW-0560">Oxidoreductase</keyword>
<dbReference type="PANTHER" id="PTHR46720:SF3">
    <property type="entry name" value="FAD-BINDING DOMAIN-CONTAINING PROTEIN-RELATED"/>
    <property type="match status" value="1"/>
</dbReference>
<dbReference type="Gene3D" id="3.50.50.60">
    <property type="entry name" value="FAD/NAD(P)-binding domain"/>
    <property type="match status" value="1"/>
</dbReference>
<feature type="domain" description="FAD-binding" evidence="4">
    <location>
        <begin position="10"/>
        <end position="380"/>
    </location>
</feature>
<evidence type="ECO:0000313" key="6">
    <source>
        <dbReference type="Proteomes" id="UP000054270"/>
    </source>
</evidence>
<evidence type="ECO:0000256" key="3">
    <source>
        <dbReference type="ARBA" id="ARBA00023002"/>
    </source>
</evidence>
<dbReference type="InterPro" id="IPR051104">
    <property type="entry name" value="FAD_monoxygenase"/>
</dbReference>
<keyword evidence="6" id="KW-1185">Reference proteome</keyword>